<protein>
    <submittedName>
        <fullName evidence="1">Uncharacterized protein</fullName>
    </submittedName>
</protein>
<comment type="caution">
    <text evidence="1">The sequence shown here is derived from an EMBL/GenBank/DDBJ whole genome shotgun (WGS) entry which is preliminary data.</text>
</comment>
<proteinExistence type="predicted"/>
<sequence>MSSTLRLHGNICITAAGDEHPDLPKNMRIFAQVIVNNYLVWETFAGDQEQAGQPRVWTIKMDCNISMDTETFCIAILREAKGIRLLGFVEIAKDRGLLEEGQKAFRLPLTTVNGDGPKLQLTLDCSTSMSQSMGLTQRDTGLEIQSRAPLEMRSYLC</sequence>
<gene>
    <name evidence="1" type="ORF">FB45DRAFT_1112804</name>
</gene>
<evidence type="ECO:0000313" key="1">
    <source>
        <dbReference type="EMBL" id="KAJ7613090.1"/>
    </source>
</evidence>
<reference evidence="1" key="1">
    <citation type="submission" date="2023-03" db="EMBL/GenBank/DDBJ databases">
        <title>Massive genome expansion in bonnet fungi (Mycena s.s.) driven by repeated elements and novel gene families across ecological guilds.</title>
        <authorList>
            <consortium name="Lawrence Berkeley National Laboratory"/>
            <person name="Harder C.B."/>
            <person name="Miyauchi S."/>
            <person name="Viragh M."/>
            <person name="Kuo A."/>
            <person name="Thoen E."/>
            <person name="Andreopoulos B."/>
            <person name="Lu D."/>
            <person name="Skrede I."/>
            <person name="Drula E."/>
            <person name="Henrissat B."/>
            <person name="Morin E."/>
            <person name="Kohler A."/>
            <person name="Barry K."/>
            <person name="LaButti K."/>
            <person name="Morin E."/>
            <person name="Salamov A."/>
            <person name="Lipzen A."/>
            <person name="Mereny Z."/>
            <person name="Hegedus B."/>
            <person name="Baldrian P."/>
            <person name="Stursova M."/>
            <person name="Weitz H."/>
            <person name="Taylor A."/>
            <person name="Grigoriev I.V."/>
            <person name="Nagy L.G."/>
            <person name="Martin F."/>
            <person name="Kauserud H."/>
        </authorList>
    </citation>
    <scope>NUCLEOTIDE SEQUENCE</scope>
    <source>
        <strain evidence="1">9284</strain>
    </source>
</reference>
<organism evidence="1 2">
    <name type="scientific">Roridomyces roridus</name>
    <dbReference type="NCBI Taxonomy" id="1738132"/>
    <lineage>
        <taxon>Eukaryota</taxon>
        <taxon>Fungi</taxon>
        <taxon>Dikarya</taxon>
        <taxon>Basidiomycota</taxon>
        <taxon>Agaricomycotina</taxon>
        <taxon>Agaricomycetes</taxon>
        <taxon>Agaricomycetidae</taxon>
        <taxon>Agaricales</taxon>
        <taxon>Marasmiineae</taxon>
        <taxon>Mycenaceae</taxon>
        <taxon>Roridomyces</taxon>
    </lineage>
</organism>
<keyword evidence="2" id="KW-1185">Reference proteome</keyword>
<dbReference type="Proteomes" id="UP001221142">
    <property type="component" value="Unassembled WGS sequence"/>
</dbReference>
<name>A0AAD7FD55_9AGAR</name>
<dbReference type="EMBL" id="JARKIF010000029">
    <property type="protein sequence ID" value="KAJ7613090.1"/>
    <property type="molecule type" value="Genomic_DNA"/>
</dbReference>
<evidence type="ECO:0000313" key="2">
    <source>
        <dbReference type="Proteomes" id="UP001221142"/>
    </source>
</evidence>
<dbReference type="AlphaFoldDB" id="A0AAD7FD55"/>
<accession>A0AAD7FD55</accession>